<evidence type="ECO:0000313" key="3">
    <source>
        <dbReference type="Proteomes" id="UP001220610"/>
    </source>
</evidence>
<dbReference type="GO" id="GO:0005829">
    <property type="term" value="C:cytosol"/>
    <property type="evidence" value="ECO:0007669"/>
    <property type="project" value="TreeGrafter"/>
</dbReference>
<dbReference type="GO" id="GO:0006780">
    <property type="term" value="P:uroporphyrinogen III biosynthetic process"/>
    <property type="evidence" value="ECO:0007669"/>
    <property type="project" value="InterPro"/>
</dbReference>
<dbReference type="AlphaFoldDB" id="A0AAJ5WTX5"/>
<dbReference type="EMBL" id="CP119311">
    <property type="protein sequence ID" value="WEK37329.1"/>
    <property type="molecule type" value="Genomic_DNA"/>
</dbReference>
<sequence>MARFTILSTRPLSPDILQDLSDKDIEVVTESFIQVQTIQSASLQEKMQAYAQQSITAIFTSQNAWLGVAENLPPNTPALSGWTIFCLSGATLQAIMNSQLVEPLQVAGIAPEAALLAPQITHYSPAGELVFFCGNQRRNVIPDALHAAAIPCTEIKVYKTVATPVTINKIVDAVLFFSPSAVKSFFGTNQLPPHIPCFAIGQTTAGAIRTMVPNPVMASPQPDPVTLLNNAIEYLQSKDQHQ</sequence>
<dbReference type="PANTHER" id="PTHR12390:SF0">
    <property type="entry name" value="UROPORPHYRINOGEN-III SYNTHASE"/>
    <property type="match status" value="1"/>
</dbReference>
<feature type="domain" description="Tetrapyrrole biosynthesis uroporphyrinogen III synthase" evidence="1">
    <location>
        <begin position="18"/>
        <end position="224"/>
    </location>
</feature>
<reference evidence="2" key="1">
    <citation type="submission" date="2023-03" db="EMBL/GenBank/DDBJ databases">
        <title>Andean soil-derived lignocellulolytic bacterial consortium as a source of novel taxa and putative plastic-active enzymes.</title>
        <authorList>
            <person name="Diaz-Garcia L."/>
            <person name="Chuvochina M."/>
            <person name="Feuerriegel G."/>
            <person name="Bunk B."/>
            <person name="Sproer C."/>
            <person name="Streit W.R."/>
            <person name="Rodriguez L.M."/>
            <person name="Overmann J."/>
            <person name="Jimenez D.J."/>
        </authorList>
    </citation>
    <scope>NUCLEOTIDE SEQUENCE</scope>
    <source>
        <strain evidence="2">MAG 7</strain>
    </source>
</reference>
<dbReference type="InterPro" id="IPR036108">
    <property type="entry name" value="4pyrrol_syn_uPrphyn_synt_sf"/>
</dbReference>
<evidence type="ECO:0000259" key="1">
    <source>
        <dbReference type="Pfam" id="PF02602"/>
    </source>
</evidence>
<dbReference type="Gene3D" id="3.40.50.10090">
    <property type="match status" value="2"/>
</dbReference>
<dbReference type="CDD" id="cd06578">
    <property type="entry name" value="HemD"/>
    <property type="match status" value="1"/>
</dbReference>
<dbReference type="Proteomes" id="UP001220610">
    <property type="component" value="Chromosome"/>
</dbReference>
<organism evidence="2 3">
    <name type="scientific">Candidatus Pseudobacter hemicellulosilyticus</name>
    <dbReference type="NCBI Taxonomy" id="3121375"/>
    <lineage>
        <taxon>Bacteria</taxon>
        <taxon>Pseudomonadati</taxon>
        <taxon>Bacteroidota</taxon>
        <taxon>Chitinophagia</taxon>
        <taxon>Chitinophagales</taxon>
        <taxon>Chitinophagaceae</taxon>
        <taxon>Pseudobacter</taxon>
    </lineage>
</organism>
<dbReference type="SUPFAM" id="SSF69618">
    <property type="entry name" value="HemD-like"/>
    <property type="match status" value="1"/>
</dbReference>
<dbReference type="PANTHER" id="PTHR12390">
    <property type="entry name" value="UROPORPHYRINOGEN III SYNTHASE"/>
    <property type="match status" value="1"/>
</dbReference>
<protein>
    <submittedName>
        <fullName evidence="2">Uroporphyrinogen-III synthase</fullName>
    </submittedName>
</protein>
<dbReference type="Pfam" id="PF02602">
    <property type="entry name" value="HEM4"/>
    <property type="match status" value="1"/>
</dbReference>
<name>A0AAJ5WTX5_9BACT</name>
<gene>
    <name evidence="2" type="ORF">P0Y53_07435</name>
</gene>
<dbReference type="InterPro" id="IPR039793">
    <property type="entry name" value="UROS/Hem4"/>
</dbReference>
<evidence type="ECO:0000313" key="2">
    <source>
        <dbReference type="EMBL" id="WEK37329.1"/>
    </source>
</evidence>
<proteinExistence type="predicted"/>
<dbReference type="GO" id="GO:0004852">
    <property type="term" value="F:uroporphyrinogen-III synthase activity"/>
    <property type="evidence" value="ECO:0007669"/>
    <property type="project" value="InterPro"/>
</dbReference>
<accession>A0AAJ5WTX5</accession>
<dbReference type="InterPro" id="IPR003754">
    <property type="entry name" value="4pyrrol_synth_uPrphyn_synth"/>
</dbReference>